<reference evidence="2 3" key="1">
    <citation type="submission" date="2024-09" db="EMBL/GenBank/DDBJ databases">
        <title>Floridaenema gen nov. (Aerosakkonemataceae, Aerosakkonematales ord. nov., Cyanobacteria) from benthic tropical and subtropical fresh waters, with the description of four new species.</title>
        <authorList>
            <person name="Moretto J.A."/>
            <person name="Berthold D.E."/>
            <person name="Lefler F.W."/>
            <person name="Huang I.-S."/>
            <person name="Laughinghouse H. IV."/>
        </authorList>
    </citation>
    <scope>NUCLEOTIDE SEQUENCE [LARGE SCALE GENOMIC DNA]</scope>
    <source>
        <strain evidence="2 3">BLCC-F167</strain>
    </source>
</reference>
<dbReference type="RefSeq" id="WP_413279268.1">
    <property type="nucleotide sequence ID" value="NZ_JBHFNT010000191.1"/>
</dbReference>
<feature type="transmembrane region" description="Helical" evidence="1">
    <location>
        <begin position="308"/>
        <end position="328"/>
    </location>
</feature>
<keyword evidence="1" id="KW-1133">Transmembrane helix</keyword>
<evidence type="ECO:0000256" key="1">
    <source>
        <dbReference type="SAM" id="Phobius"/>
    </source>
</evidence>
<dbReference type="PANTHER" id="PTHR36840">
    <property type="entry name" value="BLL5714 PROTEIN"/>
    <property type="match status" value="1"/>
</dbReference>
<feature type="transmembrane region" description="Helical" evidence="1">
    <location>
        <begin position="365"/>
        <end position="384"/>
    </location>
</feature>
<feature type="transmembrane region" description="Helical" evidence="1">
    <location>
        <begin position="269"/>
        <end position="288"/>
    </location>
</feature>
<keyword evidence="1" id="KW-0472">Membrane</keyword>
<proteinExistence type="predicted"/>
<accession>A0ABV4WP85</accession>
<gene>
    <name evidence="2" type="ORF">ACE1CA_20465</name>
</gene>
<evidence type="ECO:0000313" key="3">
    <source>
        <dbReference type="Proteomes" id="UP001576780"/>
    </source>
</evidence>
<sequence length="398" mass="43983">MLKSLWRPPYLLSGEEDKEKRASWLELFYDLIFVAAIAEVAHYLHEHLTVSGFFSYVLMFVPIWWSWVGATFYATRFDTENIPHRLLTLLQMVAIAILAVNVHDGLGKNSVAFALSYVAVRSILIFQYLCAGHFIPVARRLTNWYAKGFGIAAAIWLISSFIPVPWRFPLWIIALIIDFSTPLTAGKLVAQIPPNFSHIPERLGLFTIIVLGEAVIAVVRGVAQLQWGIASAAVALLGMLIAFCLWWIYFDSVDGSPLRAMGTGKMGIALLWLYSHLPLAIGIAGTGVGVEHIIVSAKKSTILPGEERWFICISLIICLVSLAIIHLITCTLGTVKKRKILAAYRLGSAAFILIIAIAGSQLSPVMLMILLGIACSIQVVLDLFKTTQQSIQNQHNNI</sequence>
<name>A0ABV4WP85_9CYAN</name>
<dbReference type="PANTHER" id="PTHR36840:SF1">
    <property type="entry name" value="BLL5714 PROTEIN"/>
    <property type="match status" value="1"/>
</dbReference>
<feature type="transmembrane region" description="Helical" evidence="1">
    <location>
        <begin position="144"/>
        <end position="162"/>
    </location>
</feature>
<keyword evidence="3" id="KW-1185">Reference proteome</keyword>
<comment type="caution">
    <text evidence="2">The sequence shown here is derived from an EMBL/GenBank/DDBJ whole genome shotgun (WGS) entry which is preliminary data.</text>
</comment>
<feature type="transmembrane region" description="Helical" evidence="1">
    <location>
        <begin position="114"/>
        <end position="137"/>
    </location>
</feature>
<feature type="transmembrane region" description="Helical" evidence="1">
    <location>
        <begin position="86"/>
        <end position="102"/>
    </location>
</feature>
<protein>
    <submittedName>
        <fullName evidence="2">Low temperature requirement protein A</fullName>
    </submittedName>
</protein>
<feature type="transmembrane region" description="Helical" evidence="1">
    <location>
        <begin position="50"/>
        <end position="74"/>
    </location>
</feature>
<dbReference type="InterPro" id="IPR010640">
    <property type="entry name" value="Low_temperature_requirement_A"/>
</dbReference>
<feature type="transmembrane region" description="Helical" evidence="1">
    <location>
        <begin position="202"/>
        <end position="223"/>
    </location>
</feature>
<dbReference type="Proteomes" id="UP001576780">
    <property type="component" value="Unassembled WGS sequence"/>
</dbReference>
<feature type="transmembrane region" description="Helical" evidence="1">
    <location>
        <begin position="229"/>
        <end position="249"/>
    </location>
</feature>
<dbReference type="Pfam" id="PF06772">
    <property type="entry name" value="LtrA"/>
    <property type="match status" value="1"/>
</dbReference>
<dbReference type="EMBL" id="JBHFNT010000191">
    <property type="protein sequence ID" value="MFB2836905.1"/>
    <property type="molecule type" value="Genomic_DNA"/>
</dbReference>
<evidence type="ECO:0000313" key="2">
    <source>
        <dbReference type="EMBL" id="MFB2836905.1"/>
    </source>
</evidence>
<organism evidence="2 3">
    <name type="scientific">Floridaenema evergladense BLCC-F167</name>
    <dbReference type="NCBI Taxonomy" id="3153639"/>
    <lineage>
        <taxon>Bacteria</taxon>
        <taxon>Bacillati</taxon>
        <taxon>Cyanobacteriota</taxon>
        <taxon>Cyanophyceae</taxon>
        <taxon>Oscillatoriophycideae</taxon>
        <taxon>Aerosakkonematales</taxon>
        <taxon>Aerosakkonemataceae</taxon>
        <taxon>Floridanema</taxon>
        <taxon>Floridanema evergladense</taxon>
    </lineage>
</organism>
<keyword evidence="1" id="KW-0812">Transmembrane</keyword>
<feature type="transmembrane region" description="Helical" evidence="1">
    <location>
        <begin position="168"/>
        <end position="190"/>
    </location>
</feature>
<feature type="transmembrane region" description="Helical" evidence="1">
    <location>
        <begin position="340"/>
        <end position="359"/>
    </location>
</feature>